<proteinExistence type="predicted"/>
<reference evidence="1 2" key="1">
    <citation type="journal article" date="2024" name="IMA Fungus">
        <title>IMA Genome - F19 : A genome assembly and annotation guide to empower mycologists, including annotated draft genome sequences of Ceratocystis pirilliformis, Diaporthe australafricana, Fusarium ophioides, Paecilomyces lecythidis, and Sporothrix stenoceras.</title>
        <authorList>
            <person name="Aylward J."/>
            <person name="Wilson A.M."/>
            <person name="Visagie C.M."/>
            <person name="Spraker J."/>
            <person name="Barnes I."/>
            <person name="Buitendag C."/>
            <person name="Ceriani C."/>
            <person name="Del Mar Angel L."/>
            <person name="du Plessis D."/>
            <person name="Fuchs T."/>
            <person name="Gasser K."/>
            <person name="Kramer D."/>
            <person name="Li W."/>
            <person name="Munsamy K."/>
            <person name="Piso A."/>
            <person name="Price J.L."/>
            <person name="Sonnekus B."/>
            <person name="Thomas C."/>
            <person name="van der Nest A."/>
            <person name="van Dijk A."/>
            <person name="van Heerden A."/>
            <person name="van Vuuren N."/>
            <person name="Yilmaz N."/>
            <person name="Duong T.A."/>
            <person name="van der Merwe N.A."/>
            <person name="Wingfield M.J."/>
            <person name="Wingfield B.D."/>
        </authorList>
    </citation>
    <scope>NUCLEOTIDE SEQUENCE [LARGE SCALE GENOMIC DNA]</scope>
    <source>
        <strain evidence="1 2">CMW 5346</strain>
    </source>
</reference>
<comment type="caution">
    <text evidence="1">The sequence shown here is derived from an EMBL/GenBank/DDBJ whole genome shotgun (WGS) entry which is preliminary data.</text>
</comment>
<gene>
    <name evidence="1" type="ORF">Sste5346_001929</name>
</gene>
<sequence length="264" mass="29656">MVFSNAADVLYRLERVSEGDINSSNTDTLVVSNVSPTDFQALEAKRKTSEQRYRFSYFADTKAAILTAPTAAHEQMHIALYIHLMDAMCKMEVLDDWQWTASATVRAATGSSGEADTAGSPVHYRQEEGWPTLVVQTGTGSSSQTMHALRQKARWWFTASHRQVKVVLLVSISVQEAKLRIEKWTDQTAEGQQQTIEVSWTGPGPVHQAPLEDRYDPKFFWVEGGPLELKFADLFLRKPKDDEHDIVLSEGDLQDVAVRVWSAI</sequence>
<organism evidence="1 2">
    <name type="scientific">Sporothrix stenoceras</name>
    <dbReference type="NCBI Taxonomy" id="5173"/>
    <lineage>
        <taxon>Eukaryota</taxon>
        <taxon>Fungi</taxon>
        <taxon>Dikarya</taxon>
        <taxon>Ascomycota</taxon>
        <taxon>Pezizomycotina</taxon>
        <taxon>Sordariomycetes</taxon>
        <taxon>Sordariomycetidae</taxon>
        <taxon>Ophiostomatales</taxon>
        <taxon>Ophiostomataceae</taxon>
        <taxon>Sporothrix</taxon>
    </lineage>
</organism>
<name>A0ABR3ZMN0_9PEZI</name>
<dbReference type="EMBL" id="JAWCUI010000007">
    <property type="protein sequence ID" value="KAL1901522.1"/>
    <property type="molecule type" value="Genomic_DNA"/>
</dbReference>
<evidence type="ECO:0000313" key="2">
    <source>
        <dbReference type="Proteomes" id="UP001583186"/>
    </source>
</evidence>
<protein>
    <submittedName>
        <fullName evidence="1">Uncharacterized protein</fullName>
    </submittedName>
</protein>
<keyword evidence="2" id="KW-1185">Reference proteome</keyword>
<accession>A0ABR3ZMN0</accession>
<dbReference type="Proteomes" id="UP001583186">
    <property type="component" value="Unassembled WGS sequence"/>
</dbReference>
<evidence type="ECO:0000313" key="1">
    <source>
        <dbReference type="EMBL" id="KAL1901522.1"/>
    </source>
</evidence>